<keyword evidence="2" id="KW-1185">Reference proteome</keyword>
<gene>
    <name evidence="1" type="ORF">PDJAM_G00128340</name>
</gene>
<sequence length="340" mass="38460">MLPLERTKNGGRDSAHYVGALTRTQARGLERDPQQVVRLYGWMDGWMEGKLAAVQEMSEADFAITANMAEVSRMQYELDYTEGISQQMRIPDRLKVGRGPSMVQPPSFPEEPHSTMMQVPDRIVVAGHESDPHFSRPRELDLIQSIPVESVELKTPPRVLTLQEQPLDFLEPVQQPEPAQLKEEIRSHARSRRERCASETSGVCHNGQIVKYDAVSPSPSAPVRVCPPLVSPEDWPSVGTVGGVLSYIQLTTRRAYEHVLAMLDDSHRRTALVTLDAGLEGAPDDLALADAPALRRQIVKLNRRLQVLEHENKERARREMVMHSLTVAFWLVNTWMWVRR</sequence>
<dbReference type="EMBL" id="CM040995">
    <property type="protein sequence ID" value="MCJ8745258.1"/>
    <property type="molecule type" value="Genomic_DNA"/>
</dbReference>
<evidence type="ECO:0000313" key="2">
    <source>
        <dbReference type="Proteomes" id="UP000830395"/>
    </source>
</evidence>
<proteinExistence type="predicted"/>
<comment type="caution">
    <text evidence="1">The sequence shown here is derived from an EMBL/GenBank/DDBJ whole genome shotgun (WGS) entry which is preliminary data.</text>
</comment>
<organism evidence="1 2">
    <name type="scientific">Pangasius djambal</name>
    <dbReference type="NCBI Taxonomy" id="1691987"/>
    <lineage>
        <taxon>Eukaryota</taxon>
        <taxon>Metazoa</taxon>
        <taxon>Chordata</taxon>
        <taxon>Craniata</taxon>
        <taxon>Vertebrata</taxon>
        <taxon>Euteleostomi</taxon>
        <taxon>Actinopterygii</taxon>
        <taxon>Neopterygii</taxon>
        <taxon>Teleostei</taxon>
        <taxon>Ostariophysi</taxon>
        <taxon>Siluriformes</taxon>
        <taxon>Pangasiidae</taxon>
        <taxon>Pangasius</taxon>
    </lineage>
</organism>
<reference evidence="1" key="1">
    <citation type="submission" date="2020-02" db="EMBL/GenBank/DDBJ databases">
        <title>Genome sequencing of the panga catfish, Pangasius djambal.</title>
        <authorList>
            <person name="Wen M."/>
            <person name="Zahm M."/>
            <person name="Roques C."/>
            <person name="Cabau C."/>
            <person name="Klopp C."/>
            <person name="Donnadieu C."/>
            <person name="Jouanno E."/>
            <person name="Avarre J.-C."/>
            <person name="Campet M."/>
            <person name="Ha T."/>
            <person name="Dugue R."/>
            <person name="Lampietro C."/>
            <person name="Louis A."/>
            <person name="Herpin A."/>
            <person name="Echchiki A."/>
            <person name="Berthelot C."/>
            <person name="Parey E."/>
            <person name="Roest-Crollius H."/>
            <person name="Braasch I."/>
            <person name="Postlethwait J.H."/>
            <person name="Bobe J."/>
            <person name="Montfort J."/>
            <person name="Bouchez O."/>
            <person name="Begum T."/>
            <person name="Schartl M."/>
            <person name="Gustiano R."/>
            <person name="Guiguen Y."/>
        </authorList>
    </citation>
    <scope>NUCLEOTIDE SEQUENCE</scope>
    <source>
        <strain evidence="1">Pdj_M5554</strain>
    </source>
</reference>
<dbReference type="Proteomes" id="UP000830395">
    <property type="component" value="Chromosome 21"/>
</dbReference>
<evidence type="ECO:0000313" key="1">
    <source>
        <dbReference type="EMBL" id="MCJ8745258.1"/>
    </source>
</evidence>
<name>A0ACC5ZAV5_9TELE</name>
<accession>A0ACC5ZAV5</accession>
<protein>
    <submittedName>
        <fullName evidence="1">Uncharacterized protein</fullName>
    </submittedName>
</protein>